<evidence type="ECO:0008006" key="3">
    <source>
        <dbReference type="Google" id="ProtNLM"/>
    </source>
</evidence>
<dbReference type="Gene3D" id="2.40.320.10">
    <property type="entry name" value="Hypothetical Protein Pfu-838710-001"/>
    <property type="match status" value="1"/>
</dbReference>
<name>A0A8J3KPD3_9ACTN</name>
<comment type="caution">
    <text evidence="1">The sequence shown here is derived from an EMBL/GenBank/DDBJ whole genome shotgun (WGS) entry which is preliminary data.</text>
</comment>
<dbReference type="InterPro" id="IPR033469">
    <property type="entry name" value="CYTH-like_dom_sf"/>
</dbReference>
<dbReference type="AlphaFoldDB" id="A0A8J3KPD3"/>
<accession>A0A8J3KPD3</accession>
<evidence type="ECO:0000313" key="2">
    <source>
        <dbReference type="Proteomes" id="UP000630887"/>
    </source>
</evidence>
<dbReference type="Proteomes" id="UP000630887">
    <property type="component" value="Unassembled WGS sequence"/>
</dbReference>
<sequence length="275" mass="29352">MGPAGCAVTGIGVRSLRSHVTPEIGQPLSGRYAVPDVPAFLDECDTVELKAVLTEAEGRRAARSLGFDLADASTRHVYYLDTPALALEAAGVIVRIRRNGDAGADTTVRIRPADPAALDPELRRRKGFNVELDMAAHGFVCSASLKTRLAGATVAAAVSGRTPPGGLFTPRQRRLFQAYAPCGVGLDGLSLFGPVRVQRLAGTARGWQQPLALQLWEFPAEPVLELSSKVAASDAATAVARWPSFLDLHRVIPRLFRHTKSQTALRVSAPRPAYG</sequence>
<reference evidence="1 2" key="1">
    <citation type="submission" date="2021-01" db="EMBL/GenBank/DDBJ databases">
        <title>Whole genome shotgun sequence of Catellatospora coxensis NBRC 107359.</title>
        <authorList>
            <person name="Komaki H."/>
            <person name="Tamura T."/>
        </authorList>
    </citation>
    <scope>NUCLEOTIDE SEQUENCE [LARGE SCALE GENOMIC DNA]</scope>
    <source>
        <strain evidence="1 2">NBRC 107359</strain>
    </source>
</reference>
<dbReference type="SUPFAM" id="SSF55154">
    <property type="entry name" value="CYTH-like phosphatases"/>
    <property type="match status" value="1"/>
</dbReference>
<dbReference type="EMBL" id="BONI01000004">
    <property type="protein sequence ID" value="GIG03823.1"/>
    <property type="molecule type" value="Genomic_DNA"/>
</dbReference>
<keyword evidence="2" id="KW-1185">Reference proteome</keyword>
<organism evidence="1 2">
    <name type="scientific">Catellatospora coxensis</name>
    <dbReference type="NCBI Taxonomy" id="310354"/>
    <lineage>
        <taxon>Bacteria</taxon>
        <taxon>Bacillati</taxon>
        <taxon>Actinomycetota</taxon>
        <taxon>Actinomycetes</taxon>
        <taxon>Micromonosporales</taxon>
        <taxon>Micromonosporaceae</taxon>
        <taxon>Catellatospora</taxon>
    </lineage>
</organism>
<evidence type="ECO:0000313" key="1">
    <source>
        <dbReference type="EMBL" id="GIG03823.1"/>
    </source>
</evidence>
<protein>
    <recommendedName>
        <fullName evidence="3">CYTH domain-containing protein</fullName>
    </recommendedName>
</protein>
<gene>
    <name evidence="1" type="ORF">Cco03nite_05230</name>
</gene>
<proteinExistence type="predicted"/>